<sequence length="132" mass="15010">MSTDGRPLDENAVLVKYKELTAECSNLVNKITELEQDRNEHKLVEETLKPLDPNRRAFRLVGGVLVERTVGEVLPSVASNRSNLDEVIKNLEARLETKQKETAAWKAKYNIKTAEEAEAMRKQQMMAQQQSN</sequence>
<keyword evidence="2" id="KW-0143">Chaperone</keyword>
<feature type="coiled-coil region" evidence="3">
    <location>
        <begin position="81"/>
        <end position="108"/>
    </location>
</feature>
<dbReference type="GO" id="GO:0051082">
    <property type="term" value="F:unfolded protein binding"/>
    <property type="evidence" value="ECO:0007669"/>
    <property type="project" value="InterPro"/>
</dbReference>
<dbReference type="Pfam" id="PF01920">
    <property type="entry name" value="Prefoldin_2"/>
    <property type="match status" value="1"/>
</dbReference>
<dbReference type="Gene3D" id="1.10.287.370">
    <property type="match status" value="1"/>
</dbReference>
<name>A0A6S8XZL5_9STRA</name>
<dbReference type="CDD" id="cd23163">
    <property type="entry name" value="Prefoldin_2"/>
    <property type="match status" value="1"/>
</dbReference>
<dbReference type="GO" id="GO:0006457">
    <property type="term" value="P:protein folding"/>
    <property type="evidence" value="ECO:0007669"/>
    <property type="project" value="InterPro"/>
</dbReference>
<reference evidence="4" key="1">
    <citation type="submission" date="2021-01" db="EMBL/GenBank/DDBJ databases">
        <authorList>
            <person name="Corre E."/>
            <person name="Pelletier E."/>
            <person name="Niang G."/>
            <person name="Scheremetjew M."/>
            <person name="Finn R."/>
            <person name="Kale V."/>
            <person name="Holt S."/>
            <person name="Cochrane G."/>
            <person name="Meng A."/>
            <person name="Brown T."/>
            <person name="Cohen L."/>
        </authorList>
    </citation>
    <scope>NUCLEOTIDE SEQUENCE</scope>
    <source>
        <strain evidence="4">Pop2</strain>
    </source>
</reference>
<gene>
    <name evidence="4" type="ORF">DBRI1063_LOCUS16875</name>
</gene>
<dbReference type="FunFam" id="1.10.287.370:FF:000002">
    <property type="entry name" value="Prefoldin subunit 2"/>
    <property type="match status" value="1"/>
</dbReference>
<evidence type="ECO:0000313" key="4">
    <source>
        <dbReference type="EMBL" id="CAD9341627.1"/>
    </source>
</evidence>
<evidence type="ECO:0000256" key="2">
    <source>
        <dbReference type="ARBA" id="ARBA00023186"/>
    </source>
</evidence>
<dbReference type="SUPFAM" id="SSF46579">
    <property type="entry name" value="Prefoldin"/>
    <property type="match status" value="1"/>
</dbReference>
<dbReference type="InterPro" id="IPR027235">
    <property type="entry name" value="PFD2"/>
</dbReference>
<dbReference type="EMBL" id="HBGN01026258">
    <property type="protein sequence ID" value="CAD9341627.1"/>
    <property type="molecule type" value="Transcribed_RNA"/>
</dbReference>
<organism evidence="4">
    <name type="scientific">Ditylum brightwellii</name>
    <dbReference type="NCBI Taxonomy" id="49249"/>
    <lineage>
        <taxon>Eukaryota</taxon>
        <taxon>Sar</taxon>
        <taxon>Stramenopiles</taxon>
        <taxon>Ochrophyta</taxon>
        <taxon>Bacillariophyta</taxon>
        <taxon>Mediophyceae</taxon>
        <taxon>Lithodesmiophycidae</taxon>
        <taxon>Lithodesmiales</taxon>
        <taxon>Lithodesmiaceae</taxon>
        <taxon>Ditylum</taxon>
    </lineage>
</organism>
<dbReference type="GO" id="GO:0016272">
    <property type="term" value="C:prefoldin complex"/>
    <property type="evidence" value="ECO:0007669"/>
    <property type="project" value="InterPro"/>
</dbReference>
<evidence type="ECO:0000256" key="3">
    <source>
        <dbReference type="SAM" id="Coils"/>
    </source>
</evidence>
<protein>
    <recommendedName>
        <fullName evidence="5">Prefoldin subunit 2</fullName>
    </recommendedName>
</protein>
<dbReference type="PANTHER" id="PTHR13303">
    <property type="entry name" value="PREFOLDIN SUBUNIT 2"/>
    <property type="match status" value="1"/>
</dbReference>
<comment type="similarity">
    <text evidence="1">Belongs to the prefoldin subunit beta family.</text>
</comment>
<proteinExistence type="inferred from homology"/>
<evidence type="ECO:0000256" key="1">
    <source>
        <dbReference type="ARBA" id="ARBA00008045"/>
    </source>
</evidence>
<feature type="coiled-coil region" evidence="3">
    <location>
        <begin position="17"/>
        <end position="44"/>
    </location>
</feature>
<keyword evidence="3" id="KW-0175">Coiled coil</keyword>
<evidence type="ECO:0008006" key="5">
    <source>
        <dbReference type="Google" id="ProtNLM"/>
    </source>
</evidence>
<accession>A0A6S8XZL5</accession>
<dbReference type="AlphaFoldDB" id="A0A6S8XZL5"/>
<dbReference type="InterPro" id="IPR009053">
    <property type="entry name" value="Prefoldin"/>
</dbReference>
<dbReference type="InterPro" id="IPR002777">
    <property type="entry name" value="PFD_beta-like"/>
</dbReference>